<feature type="region of interest" description="Disordered" evidence="1">
    <location>
        <begin position="354"/>
        <end position="374"/>
    </location>
</feature>
<feature type="transmembrane region" description="Helical" evidence="2">
    <location>
        <begin position="392"/>
        <end position="412"/>
    </location>
</feature>
<accession>G4Z3G4</accession>
<dbReference type="GeneID" id="20641557"/>
<feature type="transmembrane region" description="Helical" evidence="2">
    <location>
        <begin position="80"/>
        <end position="102"/>
    </location>
</feature>
<dbReference type="InParanoid" id="G4Z3G4"/>
<proteinExistence type="predicted"/>
<reference evidence="3 4" key="1">
    <citation type="journal article" date="2006" name="Science">
        <title>Phytophthora genome sequences uncover evolutionary origins and mechanisms of pathogenesis.</title>
        <authorList>
            <person name="Tyler B.M."/>
            <person name="Tripathy S."/>
            <person name="Zhang X."/>
            <person name="Dehal P."/>
            <person name="Jiang R.H."/>
            <person name="Aerts A."/>
            <person name="Arredondo F.D."/>
            <person name="Baxter L."/>
            <person name="Bensasson D."/>
            <person name="Beynon J.L."/>
            <person name="Chapman J."/>
            <person name="Damasceno C.M."/>
            <person name="Dorrance A.E."/>
            <person name="Dou D."/>
            <person name="Dickerman A.W."/>
            <person name="Dubchak I.L."/>
            <person name="Garbelotto M."/>
            <person name="Gijzen M."/>
            <person name="Gordon S.G."/>
            <person name="Govers F."/>
            <person name="Grunwald N.J."/>
            <person name="Huang W."/>
            <person name="Ivors K.L."/>
            <person name="Jones R.W."/>
            <person name="Kamoun S."/>
            <person name="Krampis K."/>
            <person name="Lamour K.H."/>
            <person name="Lee M.K."/>
            <person name="McDonald W.H."/>
            <person name="Medina M."/>
            <person name="Meijer H.J."/>
            <person name="Nordberg E.K."/>
            <person name="Maclean D.J."/>
            <person name="Ospina-Giraldo M.D."/>
            <person name="Morris P.F."/>
            <person name="Phuntumart V."/>
            <person name="Putnam N.H."/>
            <person name="Rash S."/>
            <person name="Rose J.K."/>
            <person name="Sakihama Y."/>
            <person name="Salamov A.A."/>
            <person name="Savidor A."/>
            <person name="Scheuring C.F."/>
            <person name="Smith B.M."/>
            <person name="Sobral B.W."/>
            <person name="Terry A."/>
            <person name="Torto-Alalibo T.A."/>
            <person name="Win J."/>
            <person name="Xu Z."/>
            <person name="Zhang H."/>
            <person name="Grigoriev I.V."/>
            <person name="Rokhsar D.S."/>
            <person name="Boore J.L."/>
        </authorList>
    </citation>
    <scope>NUCLEOTIDE SEQUENCE [LARGE SCALE GENOMIC DNA]</scope>
    <source>
        <strain evidence="3 4">P6497</strain>
    </source>
</reference>
<organism evidence="3 4">
    <name type="scientific">Phytophthora sojae (strain P6497)</name>
    <name type="common">Soybean stem and root rot agent</name>
    <name type="synonym">Phytophthora megasperma f. sp. glycines</name>
    <dbReference type="NCBI Taxonomy" id="1094619"/>
    <lineage>
        <taxon>Eukaryota</taxon>
        <taxon>Sar</taxon>
        <taxon>Stramenopiles</taxon>
        <taxon>Oomycota</taxon>
        <taxon>Peronosporomycetes</taxon>
        <taxon>Peronosporales</taxon>
        <taxon>Peronosporaceae</taxon>
        <taxon>Phytophthora</taxon>
    </lineage>
</organism>
<dbReference type="EMBL" id="JH159153">
    <property type="protein sequence ID" value="EGZ19336.1"/>
    <property type="molecule type" value="Genomic_DNA"/>
</dbReference>
<dbReference type="SMR" id="G4Z3G4"/>
<evidence type="ECO:0000313" key="3">
    <source>
        <dbReference type="EMBL" id="EGZ19336.1"/>
    </source>
</evidence>
<dbReference type="Gene3D" id="3.80.10.10">
    <property type="entry name" value="Ribonuclease Inhibitor"/>
    <property type="match status" value="1"/>
</dbReference>
<dbReference type="OMA" id="TEIAFFW"/>
<gene>
    <name evidence="3" type="ORF">PHYSODRAFT_297938</name>
</gene>
<name>G4Z3G4_PHYSP</name>
<evidence type="ECO:0000256" key="1">
    <source>
        <dbReference type="SAM" id="MobiDB-lite"/>
    </source>
</evidence>
<evidence type="ECO:0000313" key="4">
    <source>
        <dbReference type="Proteomes" id="UP000002640"/>
    </source>
</evidence>
<evidence type="ECO:0000256" key="2">
    <source>
        <dbReference type="SAM" id="Phobius"/>
    </source>
</evidence>
<feature type="transmembrane region" description="Helical" evidence="2">
    <location>
        <begin position="204"/>
        <end position="225"/>
    </location>
</feature>
<keyword evidence="2" id="KW-1133">Transmembrane helix</keyword>
<dbReference type="InterPro" id="IPR032675">
    <property type="entry name" value="LRR_dom_sf"/>
</dbReference>
<feature type="transmembrane region" description="Helical" evidence="2">
    <location>
        <begin position="237"/>
        <end position="260"/>
    </location>
</feature>
<keyword evidence="4" id="KW-1185">Reference proteome</keyword>
<feature type="transmembrane region" description="Helical" evidence="2">
    <location>
        <begin position="20"/>
        <end position="45"/>
    </location>
</feature>
<dbReference type="KEGG" id="psoj:PHYSODRAFT_297938"/>
<dbReference type="SUPFAM" id="SSF52058">
    <property type="entry name" value="L domain-like"/>
    <property type="match status" value="1"/>
</dbReference>
<protein>
    <submittedName>
        <fullName evidence="3">Uncharacterized protein</fullName>
    </submittedName>
</protein>
<dbReference type="RefSeq" id="XP_009522053.1">
    <property type="nucleotide sequence ID" value="XM_009523758.1"/>
</dbReference>
<keyword evidence="2" id="KW-0812">Transmembrane</keyword>
<dbReference type="AlphaFoldDB" id="G4Z3G4"/>
<sequence length="742" mass="83318">MTTTIVPAITSLPRATEFVALSWGAFALWWVVVGFVHFISCVYAAGFAKFYWDFGATLLSYTLEGNNVGMPREDFRTISYVHIVLAAAHGVSLVLMVVGSLWRRTLVFFPWSATKNDEILGMDVSNKENCQSYDLSMNDSSLGRLGTGVLRSGKLLKAKLTYARGVVGVNGRYFYAVLICREIVETAFQTAQAFRMSKYLSSRILNNLYVSLLVLNCWSSAFVHARLFAGDEARRRLAVIVCDCVLDLLSAMGVAVIVVLKYVDQYDTSLEGFGYELQNIDDWMAQMLNEARLVVVSSWSDLVGRVIFSLGFIMTTANMKKLLRWTPRARENRVADAKPTHSSNQIQHLGSIGPMSSASSKDEPNSETNQQKPLDSRFRRCSILFIHIRGRLLPTIHVIFVVWGAVVLALHLQASVKDPLISCNPKVNPMAGALPACYAVEFDCYKLDIAGSKEQVRAEWLRFDRGTTVKLHFLHCIDLEVPEMLKEFSHLLEIWVYNSTIREWGASSAVTNSDHPELVSITVVRTNMTEGYLPKGFQSADFPLGLTQLYFCETNLQFVPDDLDTKLHFGSSIYIENSKLTEVPLALARSRPAFLSFAGNPIVELQPELFEGMGIPYLILSHTNVRELPRNVTEPPTIQAFYDFSFTEIAFFWSWIDPFVELTFLPQISAGGSPYCTDLDKIFSGAATNFSVPFQPEYSRILMNASDANWPALQQYVMCSNPLSSTQFPLDDWDAQYRITNE</sequence>
<dbReference type="Proteomes" id="UP000002640">
    <property type="component" value="Unassembled WGS sequence"/>
</dbReference>
<keyword evidence="2" id="KW-0472">Membrane</keyword>